<dbReference type="InterPro" id="IPR021295">
    <property type="entry name" value="DUF2867"/>
</dbReference>
<dbReference type="Proteomes" id="UP000316855">
    <property type="component" value="Chromosome"/>
</dbReference>
<sequence>MVDNEQAANSTADLVLLTGATGYVGGRLLQALEQRGVRLRCLARRPENLRARVGENIEVVAGDVLDAETLPPALKGVKVAYYLIHSMGEKGSFEENDRRAAENFANAARDAGVERIIYLGGLGNEAETLSPHLRSRQEVGQILRESGVRVLEFRASIVIGSGSLSFEMIRSLVERLPIMITPKWVMRSAQPIAIEDLIAYLTAALDVSLPESRVYEIGGANEVSYAEIMRVYARCREIRLRMIPVPVLTPYLSSLWLGLVTPLYARIGRKLIESIVHSTVVQDQSALQAFDIKPMGIEAAIQRALINEEQAFAETRWSDSLSSSGSLPTWTGVHFGTRFIDSRSVDVARPAEITFQPIRRIGGDTGWYACNWLWHLRGWLDLLVGGIGVRRGRANAETLRVGDTVDFWRVEAYEPNRRLRLLAEMKLPGRAWLEFEVTGTGETSTITQTAIFDPVGLWGRLYWYAVCPLHHFVFSGMIHNIATAAEAIPERDTGSAEIG</sequence>
<keyword evidence="3" id="KW-1185">Reference proteome</keyword>
<proteinExistence type="predicted"/>
<dbReference type="Pfam" id="PF13460">
    <property type="entry name" value="NAD_binding_10"/>
    <property type="match status" value="1"/>
</dbReference>
<dbReference type="KEGG" id="gax:Pan161_12520"/>
<dbReference type="OrthoDB" id="9774199at2"/>
<dbReference type="PANTHER" id="PTHR43162:SF1">
    <property type="entry name" value="PRESTALK A DIFFERENTIATION PROTEIN A"/>
    <property type="match status" value="1"/>
</dbReference>
<evidence type="ECO:0000313" key="2">
    <source>
        <dbReference type="EMBL" id="QDT89620.1"/>
    </source>
</evidence>
<dbReference type="InterPro" id="IPR036291">
    <property type="entry name" value="NAD(P)-bd_dom_sf"/>
</dbReference>
<accession>A0A517V9B9</accession>
<name>A0A517V9B9_9PLAN</name>
<dbReference type="SUPFAM" id="SSF51735">
    <property type="entry name" value="NAD(P)-binding Rossmann-fold domains"/>
    <property type="match status" value="1"/>
</dbReference>
<dbReference type="Pfam" id="PF11066">
    <property type="entry name" value="DUF2867"/>
    <property type="match status" value="1"/>
</dbReference>
<protein>
    <submittedName>
        <fullName evidence="2">3 beta-hydroxysteroid dehydrogenase/Delta 5--&gt;4-isomerase</fullName>
    </submittedName>
</protein>
<dbReference type="EMBL" id="CP036343">
    <property type="protein sequence ID" value="QDT89620.1"/>
    <property type="molecule type" value="Genomic_DNA"/>
</dbReference>
<dbReference type="RefSeq" id="WP_145225002.1">
    <property type="nucleotide sequence ID" value="NZ_CP036343.1"/>
</dbReference>
<dbReference type="Gene3D" id="3.40.50.720">
    <property type="entry name" value="NAD(P)-binding Rossmann-like Domain"/>
    <property type="match status" value="1"/>
</dbReference>
<evidence type="ECO:0000313" key="3">
    <source>
        <dbReference type="Proteomes" id="UP000316855"/>
    </source>
</evidence>
<feature type="domain" description="NAD(P)-binding" evidence="1">
    <location>
        <begin position="19"/>
        <end position="144"/>
    </location>
</feature>
<organism evidence="2 3">
    <name type="scientific">Gimesia algae</name>
    <dbReference type="NCBI Taxonomy" id="2527971"/>
    <lineage>
        <taxon>Bacteria</taxon>
        <taxon>Pseudomonadati</taxon>
        <taxon>Planctomycetota</taxon>
        <taxon>Planctomycetia</taxon>
        <taxon>Planctomycetales</taxon>
        <taxon>Planctomycetaceae</taxon>
        <taxon>Gimesia</taxon>
    </lineage>
</organism>
<dbReference type="AlphaFoldDB" id="A0A517V9B9"/>
<reference evidence="2 3" key="1">
    <citation type="submission" date="2019-02" db="EMBL/GenBank/DDBJ databases">
        <title>Deep-cultivation of Planctomycetes and their phenomic and genomic characterization uncovers novel biology.</title>
        <authorList>
            <person name="Wiegand S."/>
            <person name="Jogler M."/>
            <person name="Boedeker C."/>
            <person name="Pinto D."/>
            <person name="Vollmers J."/>
            <person name="Rivas-Marin E."/>
            <person name="Kohn T."/>
            <person name="Peeters S.H."/>
            <person name="Heuer A."/>
            <person name="Rast P."/>
            <person name="Oberbeckmann S."/>
            <person name="Bunk B."/>
            <person name="Jeske O."/>
            <person name="Meyerdierks A."/>
            <person name="Storesund J.E."/>
            <person name="Kallscheuer N."/>
            <person name="Luecker S."/>
            <person name="Lage O.M."/>
            <person name="Pohl T."/>
            <person name="Merkel B.J."/>
            <person name="Hornburger P."/>
            <person name="Mueller R.-W."/>
            <person name="Bruemmer F."/>
            <person name="Labrenz M."/>
            <person name="Spormann A.M."/>
            <person name="Op den Camp H."/>
            <person name="Overmann J."/>
            <person name="Amann R."/>
            <person name="Jetten M.S.M."/>
            <person name="Mascher T."/>
            <person name="Medema M.H."/>
            <person name="Devos D.P."/>
            <person name="Kaster A.-K."/>
            <person name="Ovreas L."/>
            <person name="Rohde M."/>
            <person name="Galperin M.Y."/>
            <person name="Jogler C."/>
        </authorList>
    </citation>
    <scope>NUCLEOTIDE SEQUENCE [LARGE SCALE GENOMIC DNA]</scope>
    <source>
        <strain evidence="2 3">Pan161</strain>
    </source>
</reference>
<dbReference type="SUPFAM" id="SSF55961">
    <property type="entry name" value="Bet v1-like"/>
    <property type="match status" value="1"/>
</dbReference>
<dbReference type="InterPro" id="IPR051604">
    <property type="entry name" value="Ergot_Alk_Oxidoreductase"/>
</dbReference>
<keyword evidence="2" id="KW-0413">Isomerase</keyword>
<gene>
    <name evidence="2" type="ORF">Pan161_12520</name>
</gene>
<evidence type="ECO:0000259" key="1">
    <source>
        <dbReference type="Pfam" id="PF13460"/>
    </source>
</evidence>
<dbReference type="PANTHER" id="PTHR43162">
    <property type="match status" value="1"/>
</dbReference>
<dbReference type="InterPro" id="IPR016040">
    <property type="entry name" value="NAD(P)-bd_dom"/>
</dbReference>
<dbReference type="GO" id="GO:0016853">
    <property type="term" value="F:isomerase activity"/>
    <property type="evidence" value="ECO:0007669"/>
    <property type="project" value="UniProtKB-KW"/>
</dbReference>